<comment type="caution">
    <text evidence="34">Lacks conserved residue(s) required for the propagation of feature annotation.</text>
</comment>
<dbReference type="SMART" id="SM00360">
    <property type="entry name" value="RRM"/>
    <property type="match status" value="2"/>
</dbReference>
<keyword evidence="21" id="KW-0007">Acetylation</keyword>
<feature type="region of interest" description="Disordered" evidence="36">
    <location>
        <begin position="397"/>
        <end position="440"/>
    </location>
</feature>
<dbReference type="Pfam" id="PF08143">
    <property type="entry name" value="CBFNT"/>
    <property type="match status" value="1"/>
</dbReference>
<keyword evidence="19 32" id="KW-0694">RNA-binding</keyword>
<evidence type="ECO:0000256" key="14">
    <source>
        <dbReference type="ARBA" id="ARBA00022574"/>
    </source>
</evidence>
<evidence type="ECO:0000256" key="32">
    <source>
        <dbReference type="PROSITE-ProRule" id="PRU00176"/>
    </source>
</evidence>
<dbReference type="CDD" id="cd22970">
    <property type="entry name" value="DD_NDKH5-like"/>
    <property type="match status" value="1"/>
</dbReference>
<dbReference type="GO" id="GO:0046872">
    <property type="term" value="F:metal ion binding"/>
    <property type="evidence" value="ECO:0007669"/>
    <property type="project" value="UniProtKB-KW"/>
</dbReference>
<keyword evidence="25" id="KW-0131">Cell cycle</keyword>
<keyword evidence="14 33" id="KW-0853">WD repeat</keyword>
<dbReference type="GO" id="GO:0030027">
    <property type="term" value="C:lamellipodium"/>
    <property type="evidence" value="ECO:0007669"/>
    <property type="project" value="UniProtKB-SubCell"/>
</dbReference>
<evidence type="ECO:0000256" key="27">
    <source>
        <dbReference type="ARBA" id="ARBA00035509"/>
    </source>
</evidence>
<feature type="compositionally biased region" description="Acidic residues" evidence="36">
    <location>
        <begin position="1303"/>
        <end position="1318"/>
    </location>
</feature>
<evidence type="ECO:0000256" key="1">
    <source>
        <dbReference type="ARBA" id="ARBA00003465"/>
    </source>
</evidence>
<feature type="repeat" description="WD" evidence="33">
    <location>
        <begin position="928"/>
        <end position="969"/>
    </location>
</feature>
<keyword evidence="11" id="KW-0963">Cytoplasm</keyword>
<evidence type="ECO:0000256" key="33">
    <source>
        <dbReference type="PROSITE-ProRule" id="PRU00221"/>
    </source>
</evidence>
<dbReference type="PROSITE" id="PS51374">
    <property type="entry name" value="NDPK_LIKE"/>
    <property type="match status" value="1"/>
</dbReference>
<dbReference type="FunFam" id="3.30.70.141:FF:000010">
    <property type="entry name" value="Nucleoside diphosphate kinase 7"/>
    <property type="match status" value="1"/>
</dbReference>
<evidence type="ECO:0000256" key="4">
    <source>
        <dbReference type="ARBA" id="ARBA00004466"/>
    </source>
</evidence>
<keyword evidence="23" id="KW-0966">Cell projection</keyword>
<evidence type="ECO:0000256" key="5">
    <source>
        <dbReference type="ARBA" id="ARBA00004496"/>
    </source>
</evidence>
<accession>A0A6A4T510</accession>
<feature type="region of interest" description="Disordered" evidence="36">
    <location>
        <begin position="492"/>
        <end position="639"/>
    </location>
</feature>
<evidence type="ECO:0000256" key="2">
    <source>
        <dbReference type="ARBA" id="ARBA00004123"/>
    </source>
</evidence>
<keyword evidence="24" id="KW-0687">Ribonucleoprotein</keyword>
<feature type="repeat" description="WD" evidence="33">
    <location>
        <begin position="799"/>
        <end position="840"/>
    </location>
</feature>
<dbReference type="Gene3D" id="3.30.70.330">
    <property type="match status" value="2"/>
</dbReference>
<feature type="repeat" description="WD" evidence="33">
    <location>
        <begin position="751"/>
        <end position="793"/>
    </location>
</feature>
<keyword evidence="20" id="KW-0689">Ribosomal protein</keyword>
<dbReference type="PROSITE" id="PS50102">
    <property type="entry name" value="RRM"/>
    <property type="match status" value="2"/>
</dbReference>
<feature type="domain" description="RRM" evidence="38">
    <location>
        <begin position="1457"/>
        <end position="1534"/>
    </location>
</feature>
<comment type="subcellular location">
    <subcellularLocation>
        <location evidence="3">Cell projection</location>
        <location evidence="3">Cilium</location>
    </subcellularLocation>
    <subcellularLocation>
        <location evidence="6">Cell projection</location>
        <location evidence="6">Lamellipodium</location>
    </subcellularLocation>
    <subcellularLocation>
        <location evidence="4">Cell projection</location>
        <location evidence="4">Ruffle</location>
    </subcellularLocation>
    <subcellularLocation>
        <location evidence="5">Cytoplasm</location>
    </subcellularLocation>
    <subcellularLocation>
        <location evidence="2">Nucleus</location>
    </subcellularLocation>
</comment>
<dbReference type="GO" id="GO:0005634">
    <property type="term" value="C:nucleus"/>
    <property type="evidence" value="ECO:0007669"/>
    <property type="project" value="UniProtKB-SubCell"/>
</dbReference>
<dbReference type="InterPro" id="IPR000504">
    <property type="entry name" value="RRM_dom"/>
</dbReference>
<evidence type="ECO:0000313" key="40">
    <source>
        <dbReference type="Proteomes" id="UP000438429"/>
    </source>
</evidence>
<evidence type="ECO:0000256" key="30">
    <source>
        <dbReference type="ARBA" id="ARBA00067693"/>
    </source>
</evidence>
<evidence type="ECO:0000256" key="24">
    <source>
        <dbReference type="ARBA" id="ARBA00023274"/>
    </source>
</evidence>
<feature type="region of interest" description="Disordered" evidence="36">
    <location>
        <begin position="1291"/>
        <end position="1370"/>
    </location>
</feature>
<dbReference type="GO" id="GO:0043022">
    <property type="term" value="F:ribosome binding"/>
    <property type="evidence" value="ECO:0007669"/>
    <property type="project" value="InterPro"/>
</dbReference>
<dbReference type="InterPro" id="IPR019775">
    <property type="entry name" value="WD40_repeat_CS"/>
</dbReference>
<dbReference type="Pfam" id="PF00334">
    <property type="entry name" value="NDK"/>
    <property type="match status" value="1"/>
</dbReference>
<protein>
    <recommendedName>
        <fullName evidence="30">Heterogeneous nuclear ribonucleoprotein A/B</fullName>
    </recommendedName>
    <alternativeName>
        <fullName evidence="27">Guanine nucleotide-binding protein subunit beta-2-like 1</fullName>
    </alternativeName>
    <alternativeName>
        <fullName evidence="9">Nucleoside diphosphate kinase B</fullName>
    </alternativeName>
    <alternativeName>
        <fullName evidence="31">Receptor of activated protein kinase C</fullName>
    </alternativeName>
    <alternativeName>
        <fullName evidence="26">Small ribosomal subunit protein RACK1</fullName>
    </alternativeName>
</protein>
<evidence type="ECO:0000256" key="36">
    <source>
        <dbReference type="SAM" id="MobiDB-lite"/>
    </source>
</evidence>
<dbReference type="InterPro" id="IPR001680">
    <property type="entry name" value="WD40_rpt"/>
</dbReference>
<comment type="similarity">
    <text evidence="7">Belongs to the WD repeat G protein beta family. Ribosomal protein RACK1 subfamily.</text>
</comment>
<dbReference type="GO" id="GO:0005840">
    <property type="term" value="C:ribosome"/>
    <property type="evidence" value="ECO:0007669"/>
    <property type="project" value="UniProtKB-KW"/>
</dbReference>
<keyword evidence="12" id="KW-1017">Isopeptide bond</keyword>
<keyword evidence="17" id="KW-0378">Hydrolase</keyword>
<evidence type="ECO:0000256" key="16">
    <source>
        <dbReference type="ARBA" id="ARBA00022737"/>
    </source>
</evidence>
<feature type="compositionally biased region" description="Pro residues" evidence="36">
    <location>
        <begin position="574"/>
        <end position="586"/>
    </location>
</feature>
<dbReference type="SMART" id="SM00320">
    <property type="entry name" value="WD40"/>
    <property type="match status" value="6"/>
</dbReference>
<feature type="compositionally biased region" description="Low complexity" evidence="36">
    <location>
        <begin position="397"/>
        <end position="409"/>
    </location>
</feature>
<dbReference type="Pfam" id="PF05186">
    <property type="entry name" value="Dpy-30"/>
    <property type="match status" value="1"/>
</dbReference>
<keyword evidence="16" id="KW-0677">Repeat</keyword>
<evidence type="ECO:0000256" key="21">
    <source>
        <dbReference type="ARBA" id="ARBA00022990"/>
    </source>
</evidence>
<evidence type="ECO:0000256" key="37">
    <source>
        <dbReference type="SAM" id="Phobius"/>
    </source>
</evidence>
<dbReference type="GO" id="GO:1990904">
    <property type="term" value="C:ribonucleoprotein complex"/>
    <property type="evidence" value="ECO:0007669"/>
    <property type="project" value="UniProtKB-KW"/>
</dbReference>
<evidence type="ECO:0000256" key="3">
    <source>
        <dbReference type="ARBA" id="ARBA00004138"/>
    </source>
</evidence>
<feature type="transmembrane region" description="Helical" evidence="37">
    <location>
        <begin position="30"/>
        <end position="51"/>
    </location>
</feature>
<keyword evidence="13" id="KW-0597">Phosphoprotein</keyword>
<dbReference type="SUPFAM" id="SSF50978">
    <property type="entry name" value="WD40 repeat-like"/>
    <property type="match status" value="2"/>
</dbReference>
<dbReference type="PROSITE" id="PS50294">
    <property type="entry name" value="WD_REPEATS_REGION"/>
    <property type="match status" value="5"/>
</dbReference>
<evidence type="ECO:0000256" key="29">
    <source>
        <dbReference type="ARBA" id="ARBA00064465"/>
    </source>
</evidence>
<evidence type="ECO:0000256" key="22">
    <source>
        <dbReference type="ARBA" id="ARBA00023242"/>
    </source>
</evidence>
<dbReference type="FunFam" id="2.130.10.10:FF:001252">
    <property type="entry name" value="Receptor of activated protein C kinase 1"/>
    <property type="match status" value="1"/>
</dbReference>
<dbReference type="Pfam" id="PF00076">
    <property type="entry name" value="RRM_1"/>
    <property type="match status" value="2"/>
</dbReference>
<dbReference type="InterPro" id="IPR001564">
    <property type="entry name" value="Nucleoside_diP_kinase"/>
</dbReference>
<comment type="subunit">
    <text evidence="29">Identified in a IGF2BP1-dependent mRNP granule complex containing untranslated mRNAs. Interacts with APOBEC1.</text>
</comment>
<evidence type="ECO:0000256" key="6">
    <source>
        <dbReference type="ARBA" id="ARBA00004510"/>
    </source>
</evidence>
<evidence type="ECO:0000256" key="18">
    <source>
        <dbReference type="ARBA" id="ARBA00022843"/>
    </source>
</evidence>
<feature type="region of interest" description="Disordered" evidence="36">
    <location>
        <begin position="456"/>
        <end position="476"/>
    </location>
</feature>
<dbReference type="InterPro" id="IPR036322">
    <property type="entry name" value="WD40_repeat_dom_sf"/>
</dbReference>
<dbReference type="InterPro" id="IPR020472">
    <property type="entry name" value="WD40_PAC1"/>
</dbReference>
<evidence type="ECO:0000313" key="39">
    <source>
        <dbReference type="EMBL" id="KAF0039418.1"/>
    </source>
</evidence>
<evidence type="ECO:0000256" key="11">
    <source>
        <dbReference type="ARBA" id="ARBA00022490"/>
    </source>
</evidence>
<dbReference type="Gene3D" id="1.20.890.10">
    <property type="entry name" value="cAMP-dependent protein kinase regulatory subunit, dimerization-anchoring domain"/>
    <property type="match status" value="1"/>
</dbReference>
<proteinExistence type="inferred from homology"/>
<evidence type="ECO:0000256" key="19">
    <source>
        <dbReference type="ARBA" id="ARBA00022884"/>
    </source>
</evidence>
<evidence type="ECO:0000256" key="10">
    <source>
        <dbReference type="ARBA" id="ARBA00022481"/>
    </source>
</evidence>
<dbReference type="CDD" id="cd04418">
    <property type="entry name" value="NDPk5"/>
    <property type="match status" value="1"/>
</dbReference>
<dbReference type="GO" id="GO:0006183">
    <property type="term" value="P:GTP biosynthetic process"/>
    <property type="evidence" value="ECO:0007669"/>
    <property type="project" value="InterPro"/>
</dbReference>
<dbReference type="PROSITE" id="PS50082">
    <property type="entry name" value="WD_REPEATS_2"/>
    <property type="match status" value="5"/>
</dbReference>
<keyword evidence="37" id="KW-1133">Transmembrane helix</keyword>
<dbReference type="InterPro" id="IPR035979">
    <property type="entry name" value="RBD_domain_sf"/>
</dbReference>
<evidence type="ECO:0000256" key="13">
    <source>
        <dbReference type="ARBA" id="ARBA00022553"/>
    </source>
</evidence>
<evidence type="ECO:0000256" key="23">
    <source>
        <dbReference type="ARBA" id="ARBA00023273"/>
    </source>
</evidence>
<feature type="region of interest" description="Disordered" evidence="36">
    <location>
        <begin position="285"/>
        <end position="317"/>
    </location>
</feature>
<comment type="similarity">
    <text evidence="8 34 35">Belongs to the NDK family.</text>
</comment>
<dbReference type="GO" id="GO:0004550">
    <property type="term" value="F:nucleoside diphosphate kinase activity"/>
    <property type="evidence" value="ECO:0007669"/>
    <property type="project" value="InterPro"/>
</dbReference>
<dbReference type="InterPro" id="IPR034907">
    <property type="entry name" value="NDK-like_dom"/>
</dbReference>
<dbReference type="GO" id="GO:0005737">
    <property type="term" value="C:cytoplasm"/>
    <property type="evidence" value="ECO:0007669"/>
    <property type="project" value="UniProtKB-SubCell"/>
</dbReference>
<feature type="compositionally biased region" description="Basic and acidic residues" evidence="36">
    <location>
        <begin position="554"/>
        <end position="565"/>
    </location>
</feature>
<dbReference type="PRINTS" id="PR01243">
    <property type="entry name" value="NUCDPKINASE"/>
</dbReference>
<comment type="caution">
    <text evidence="39">The sequence shown here is derived from an EMBL/GenBank/DDBJ whole genome shotgun (WGS) entry which is preliminary data.</text>
</comment>
<dbReference type="GO" id="GO:0005929">
    <property type="term" value="C:cilium"/>
    <property type="evidence" value="ECO:0007669"/>
    <property type="project" value="UniProtKB-SubCell"/>
</dbReference>
<evidence type="ECO:0000256" key="17">
    <source>
        <dbReference type="ARBA" id="ARBA00022801"/>
    </source>
</evidence>
<feature type="region of interest" description="Disordered" evidence="36">
    <location>
        <begin position="1540"/>
        <end position="1560"/>
    </location>
</feature>
<evidence type="ECO:0000256" key="7">
    <source>
        <dbReference type="ARBA" id="ARBA00007253"/>
    </source>
</evidence>
<comment type="function">
    <text evidence="1">Major role in the synthesis of nucleoside triphosphates other than ATP.</text>
</comment>
<dbReference type="SUPFAM" id="SSF54928">
    <property type="entry name" value="RNA-binding domain, RBD"/>
    <property type="match status" value="2"/>
</dbReference>
<evidence type="ECO:0000256" key="20">
    <source>
        <dbReference type="ARBA" id="ARBA00022980"/>
    </source>
</evidence>
<gene>
    <name evidence="39" type="ORF">F2P81_007653</name>
</gene>
<dbReference type="FunFam" id="3.30.70.330:FF:000030">
    <property type="entry name" value="Heterogeneous nuclear ribonucleoprotein d0 isoform"/>
    <property type="match status" value="1"/>
</dbReference>
<dbReference type="GO" id="GO:0003723">
    <property type="term" value="F:RNA binding"/>
    <property type="evidence" value="ECO:0007669"/>
    <property type="project" value="UniProtKB-UniRule"/>
</dbReference>
<feature type="domain" description="RRM" evidence="38">
    <location>
        <begin position="1373"/>
        <end position="1455"/>
    </location>
</feature>
<dbReference type="InterPro" id="IPR045223">
    <property type="entry name" value="RACK1-like"/>
</dbReference>
<dbReference type="Gene3D" id="3.30.70.141">
    <property type="entry name" value="Nucleoside diphosphate kinase-like domain"/>
    <property type="match status" value="1"/>
</dbReference>
<dbReference type="GO" id="GO:0006241">
    <property type="term" value="P:CTP biosynthetic process"/>
    <property type="evidence" value="ECO:0007669"/>
    <property type="project" value="InterPro"/>
</dbReference>
<dbReference type="InterPro" id="IPR034846">
    <property type="entry name" value="hnRNPAB_RRM1"/>
</dbReference>
<reference evidence="39 40" key="1">
    <citation type="submission" date="2019-06" db="EMBL/GenBank/DDBJ databases">
        <title>Draft genomes of female and male turbot (Scophthalmus maximus).</title>
        <authorList>
            <person name="Xu H."/>
            <person name="Xu X.-W."/>
            <person name="Shao C."/>
            <person name="Chen S."/>
        </authorList>
    </citation>
    <scope>NUCLEOTIDE SEQUENCE [LARGE SCALE GENOMIC DNA]</scope>
    <source>
        <strain evidence="39">Ysfricsl-2016a</strain>
        <tissue evidence="39">Blood</tissue>
    </source>
</reference>
<dbReference type="InterPro" id="IPR007858">
    <property type="entry name" value="Dpy-30_motif"/>
</dbReference>
<evidence type="ECO:0000256" key="34">
    <source>
        <dbReference type="PROSITE-ProRule" id="PRU00706"/>
    </source>
</evidence>
<evidence type="ECO:0000259" key="38">
    <source>
        <dbReference type="PROSITE" id="PS50102"/>
    </source>
</evidence>
<dbReference type="SMART" id="SM00562">
    <property type="entry name" value="NDK"/>
    <property type="match status" value="1"/>
</dbReference>
<dbReference type="FunFam" id="3.30.70.330:FF:000186">
    <property type="entry name" value="heterogeneous nuclear ribonucleoprotein A/B isoform X1"/>
    <property type="match status" value="1"/>
</dbReference>
<evidence type="ECO:0000256" key="31">
    <source>
        <dbReference type="ARBA" id="ARBA00083655"/>
    </source>
</evidence>
<sequence length="1632" mass="178877">MDTASDSVGESKPVCQCAPKSAVRRWLPGFPIALCLLMSLSSITVCLLMSLKTFQLENRLQMEMDKASVFSPPHGAFLKEDGTLIPELSRSIGKLVEESLLERHCHSVEINLRLRLWTLRKRHCDTSVRRHGQQLLRPRQTGSDSAYKLQNVFNVARIIIYKETLSAPGGRKERPIKSRSCGTDEDGRDRKELPTLTVAARPYNTSTLRKSCFLLFASSSLSYLFVQYPALISSLICIGSSYDECSSNVSCTCMVDVEQFDAVSDDTLIATENTRRLSPTAFQHAVTTESKQSNQSQRSSPLSTLQPVSRTEERGRYSYSENWGLRESVEGWEEEGNLDLQSRAFNPEQAAVTIPVHLAWTENQVYRVLKEARSQGHGGVMVRLNRALKSLLHFASESNPSSFPQNNPPRHTQGPAGPKGEKGDQGDIGPRGPPNYSTYAGLHSNQILTVKGDKGEIGEQGAQGPMGYQGEKGNKGSSDIIDFNGKLLDAFQGPPGPPGPPGLQGEKGELGLPGPAGVDGEKGPKGDIGVTGQPGERGEKGEMGLSGPAGMDGQKGEKGGSRLDDNLVQMISQPGPPGPPGPPGVPGSPGSTGFPGLRGDKGDRGERGEKGDRGSVGKRGLKGQKGEQGPPGLDQPCPVGHDGMPIPGCWHKIHFAFLCIGMFAEYRASETLRPDLKKPFTVFMLFQCFNKVANQLQHYQTGSFFAALTNDCRCDEDLGFPGPLKNPNPSLPKAAPNLAKMTEQMTVRGTLKGHSGWVTQIATTPQYPDMILSASRDKTIIMWKLTRDETNYGIPQRCLKGHSHFVSDVVISSDGQFALSGAWDGTLRLWDLTTGYTTRQFIGHSKDVLSVAFSADNRQIVSGSRDKTIKLWNTLGVCKYTIQEEGHSEWVSCVRFSPNSSNPIIVSCSWDKMVKVWNLANCKLKTNHIGHTGYLNTVTVSPDGSLCASGGKDGQAMLWDLNEGKHLYTLDSGDTINALCFSPNRYWLCAATGPSIKIWDLEGKIIVDELRQEVISTNSKAEPPQCTSLAWSADGQDGQAMLWDLNEGKHLYTLDSGDTINALCFSPNRYWDLEGKIIVDELRQEEISTISKAEPPQCTSLAWSADGQRTLALIKPDAFDKREEIEDIILKSGFIVLQRRKLQLSPEQCSDFYADQYGKIFFPNLTAFMSSGPIIALTLARENAIAHWKTLIGPVLSNKTRETHPECLRAKYGTSELQNALHGSESFRAAEREIKFIFPNSVIEPFPSKGATEEYLSKHVNPTLLRGLTELCKHKPLNPCVHSCNMSETEQQYMETSENGHEVDDDFNGADLAEEGNDDSAVNECGEGAGPDADGDGDADGDADADADADGDSQNGGNEGGQIDASKGEEDAGKMFVGGLSWDTSKKDLKDYFSKFGEVTDCTIKMDQTTGRSRGFGFILFKEPASVDKVLEQKEHRLDGRQIDPKKAMAMKKDPIKKIFVGGLNPDTSKEVIQEYFGTFGEIETIELPQDPKTDKRRGFVFITYKDESPVMKVLEKKYHNVGGSKCEVKKAQPKEVYQQQQYGSRGYGGRGRGRGGQGQNWNQGYNNYWNQGCNPNYGYGQQGYGYGGYGGYSDYSGGYYGYGGGYDYNQGNTSYGKTPRRGGHQSSYKPY</sequence>
<dbReference type="SUPFAM" id="SSF54919">
    <property type="entry name" value="Nucleoside diphosphate kinase, NDK"/>
    <property type="match status" value="1"/>
</dbReference>
<dbReference type="GO" id="GO:0016787">
    <property type="term" value="F:hydrolase activity"/>
    <property type="evidence" value="ECO:0007669"/>
    <property type="project" value="UniProtKB-KW"/>
</dbReference>
<feature type="compositionally biased region" description="Basic and acidic residues" evidence="36">
    <location>
        <begin position="598"/>
        <end position="615"/>
    </location>
</feature>
<dbReference type="Pfam" id="PF00400">
    <property type="entry name" value="WD40"/>
    <property type="match status" value="6"/>
</dbReference>
<keyword evidence="10" id="KW-0488">Methylation</keyword>
<dbReference type="GO" id="GO:0045182">
    <property type="term" value="F:translation regulator activity"/>
    <property type="evidence" value="ECO:0007669"/>
    <property type="project" value="InterPro"/>
</dbReference>
<dbReference type="Gene3D" id="2.130.10.10">
    <property type="entry name" value="YVTN repeat-like/Quinoprotein amine dehydrogenase"/>
    <property type="match status" value="2"/>
</dbReference>
<keyword evidence="37" id="KW-0812">Transmembrane</keyword>
<feature type="compositionally biased region" description="Polar residues" evidence="36">
    <location>
        <begin position="285"/>
        <end position="309"/>
    </location>
</feature>
<dbReference type="InterPro" id="IPR012956">
    <property type="entry name" value="CARG-binding_factor_N"/>
</dbReference>
<keyword evidence="37" id="KW-0472">Membrane</keyword>
<dbReference type="InterPro" id="IPR008160">
    <property type="entry name" value="Collagen"/>
</dbReference>
<dbReference type="PRINTS" id="PR00320">
    <property type="entry name" value="GPROTEINBRPT"/>
</dbReference>
<organism evidence="39 40">
    <name type="scientific">Scophthalmus maximus</name>
    <name type="common">Turbot</name>
    <name type="synonym">Psetta maxima</name>
    <dbReference type="NCBI Taxonomy" id="52904"/>
    <lineage>
        <taxon>Eukaryota</taxon>
        <taxon>Metazoa</taxon>
        <taxon>Chordata</taxon>
        <taxon>Craniata</taxon>
        <taxon>Vertebrata</taxon>
        <taxon>Euteleostomi</taxon>
        <taxon>Actinopterygii</taxon>
        <taxon>Neopterygii</taxon>
        <taxon>Teleostei</taxon>
        <taxon>Neoteleostei</taxon>
        <taxon>Acanthomorphata</taxon>
        <taxon>Carangaria</taxon>
        <taxon>Pleuronectiformes</taxon>
        <taxon>Pleuronectoidei</taxon>
        <taxon>Scophthalmidae</taxon>
        <taxon>Scophthalmus</taxon>
    </lineage>
</organism>
<evidence type="ECO:0000256" key="28">
    <source>
        <dbReference type="ARBA" id="ARBA00053312"/>
    </source>
</evidence>
<evidence type="ECO:0000256" key="25">
    <source>
        <dbReference type="ARBA" id="ARBA00023306"/>
    </source>
</evidence>
<dbReference type="GO" id="GO:0001726">
    <property type="term" value="C:ruffle"/>
    <property type="evidence" value="ECO:0007669"/>
    <property type="project" value="UniProtKB-SubCell"/>
</dbReference>
<dbReference type="PANTHER" id="PTHR19868">
    <property type="entry name" value="RECEPTOR FOR ACTIVATED PROTEIN KINASE C RACK1"/>
    <property type="match status" value="1"/>
</dbReference>
<comment type="function">
    <text evidence="28">Involved in the recruitment, assembly and/or regulation of a variety of signaling molecules. Interacts with a wide variety of proteins and plays a role in many cellular processes. Required for VANGL2 membrane localization, inhibits Wnt signaling and regulates cellular polarization and oriented cell division during gastrulation.</text>
</comment>
<dbReference type="Proteomes" id="UP000438429">
    <property type="component" value="Unassembled WGS sequence"/>
</dbReference>
<dbReference type="GO" id="GO:0006228">
    <property type="term" value="P:UTP biosynthetic process"/>
    <property type="evidence" value="ECO:0007669"/>
    <property type="project" value="InterPro"/>
</dbReference>
<dbReference type="Pfam" id="PF01391">
    <property type="entry name" value="Collagen"/>
    <property type="match status" value="2"/>
</dbReference>
<feature type="compositionally biased region" description="Acidic residues" evidence="36">
    <location>
        <begin position="1333"/>
        <end position="1351"/>
    </location>
</feature>
<feature type="compositionally biased region" description="Gly residues" evidence="36">
    <location>
        <begin position="1546"/>
        <end position="1559"/>
    </location>
</feature>
<feature type="region of interest" description="Disordered" evidence="36">
    <location>
        <begin position="170"/>
        <end position="189"/>
    </location>
</feature>
<evidence type="ECO:0000256" key="26">
    <source>
        <dbReference type="ARBA" id="ARBA00035297"/>
    </source>
</evidence>
<dbReference type="CDD" id="cd12757">
    <property type="entry name" value="RRM1_hnRNPAB"/>
    <property type="match status" value="1"/>
</dbReference>
<feature type="transmembrane region" description="Helical" evidence="37">
    <location>
        <begin position="211"/>
        <end position="231"/>
    </location>
</feature>
<dbReference type="CDD" id="cd00200">
    <property type="entry name" value="WD40"/>
    <property type="match status" value="1"/>
</dbReference>
<evidence type="ECO:0000256" key="12">
    <source>
        <dbReference type="ARBA" id="ARBA00022499"/>
    </source>
</evidence>
<keyword evidence="18" id="KW-0832">Ubl conjugation</keyword>
<keyword evidence="22" id="KW-0539">Nucleus</keyword>
<dbReference type="GO" id="GO:0010557">
    <property type="term" value="P:positive regulation of macromolecule biosynthetic process"/>
    <property type="evidence" value="ECO:0007669"/>
    <property type="project" value="UniProtKB-ARBA"/>
</dbReference>
<keyword evidence="15" id="KW-0479">Metal-binding</keyword>
<dbReference type="InterPro" id="IPR036850">
    <property type="entry name" value="NDK-like_dom_sf"/>
</dbReference>
<name>A0A6A4T510_SCOMX</name>
<evidence type="ECO:0000256" key="15">
    <source>
        <dbReference type="ARBA" id="ARBA00022723"/>
    </source>
</evidence>
<dbReference type="EMBL" id="VEVO01000007">
    <property type="protein sequence ID" value="KAF0039418.1"/>
    <property type="molecule type" value="Genomic_DNA"/>
</dbReference>
<feature type="repeat" description="WD" evidence="33">
    <location>
        <begin position="841"/>
        <end position="873"/>
    </location>
</feature>
<dbReference type="InterPro" id="IPR015943">
    <property type="entry name" value="WD40/YVTN_repeat-like_dom_sf"/>
</dbReference>
<evidence type="ECO:0000256" key="8">
    <source>
        <dbReference type="ARBA" id="ARBA00008142"/>
    </source>
</evidence>
<dbReference type="InterPro" id="IPR012677">
    <property type="entry name" value="Nucleotide-bd_a/b_plait_sf"/>
</dbReference>
<feature type="repeat" description="WD" evidence="33">
    <location>
        <begin position="884"/>
        <end position="927"/>
    </location>
</feature>
<evidence type="ECO:0000256" key="9">
    <source>
        <dbReference type="ARBA" id="ARBA00013499"/>
    </source>
</evidence>
<evidence type="ECO:0000256" key="35">
    <source>
        <dbReference type="RuleBase" id="RU004011"/>
    </source>
</evidence>
<dbReference type="PROSITE" id="PS00678">
    <property type="entry name" value="WD_REPEATS_1"/>
    <property type="match status" value="3"/>
</dbReference>